<proteinExistence type="predicted"/>
<evidence type="ECO:0000256" key="1">
    <source>
        <dbReference type="SAM" id="MobiDB-lite"/>
    </source>
</evidence>
<evidence type="ECO:0000313" key="4">
    <source>
        <dbReference type="Proteomes" id="UP000316167"/>
    </source>
</evidence>
<comment type="caution">
    <text evidence="3">The sequence shown here is derived from an EMBL/GenBank/DDBJ whole genome shotgun (WGS) entry which is preliminary data.</text>
</comment>
<evidence type="ECO:0000256" key="2">
    <source>
        <dbReference type="SAM" id="Phobius"/>
    </source>
</evidence>
<dbReference type="AlphaFoldDB" id="A0A562S9A3"/>
<evidence type="ECO:0000313" key="3">
    <source>
        <dbReference type="EMBL" id="TWI77942.1"/>
    </source>
</evidence>
<reference evidence="3 4" key="1">
    <citation type="journal article" date="2015" name="Stand. Genomic Sci.">
        <title>Genomic Encyclopedia of Bacterial and Archaeal Type Strains, Phase III: the genomes of soil and plant-associated and newly described type strains.</title>
        <authorList>
            <person name="Whitman W.B."/>
            <person name="Woyke T."/>
            <person name="Klenk H.P."/>
            <person name="Zhou Y."/>
            <person name="Lilburn T.G."/>
            <person name="Beck B.J."/>
            <person name="De Vos P."/>
            <person name="Vandamme P."/>
            <person name="Eisen J.A."/>
            <person name="Garrity G."/>
            <person name="Hugenholtz P."/>
            <person name="Kyrpides N.C."/>
        </authorList>
    </citation>
    <scope>NUCLEOTIDE SEQUENCE [LARGE SCALE GENOMIC DNA]</scope>
    <source>
        <strain evidence="3 4">CGMCC 1.7271</strain>
    </source>
</reference>
<feature type="transmembrane region" description="Helical" evidence="2">
    <location>
        <begin position="68"/>
        <end position="84"/>
    </location>
</feature>
<protein>
    <submittedName>
        <fullName evidence="3">Uncharacterized protein</fullName>
    </submittedName>
</protein>
<name>A0A562S9A3_9BACT</name>
<keyword evidence="2" id="KW-0812">Transmembrane</keyword>
<accession>A0A562S9A3</accession>
<sequence>MVICKLIYTHVVDYDQFGRNMASWLKIFFILGFANEPVWEIFMSTQLEKERELLANIKDKSDDDYEKNITYIAAGTLVLSMTFIEKIVTLNKSNSIWILIFSWSVLVLTLLTNLISHQLSSLFHENTINEYDESNPKMLTNIKSRNRIIRRINWSTTFGLTLGLILLVIFCSINSIKMTNDKDFGTKDSDYIEKGRTITIPATGNSGTTSNSNNTSSDSSGQNTESTQTSTTTSDTTKK</sequence>
<keyword evidence="2" id="KW-0472">Membrane</keyword>
<feature type="transmembrane region" description="Helical" evidence="2">
    <location>
        <begin position="152"/>
        <end position="170"/>
    </location>
</feature>
<feature type="compositionally biased region" description="Low complexity" evidence="1">
    <location>
        <begin position="203"/>
        <end position="239"/>
    </location>
</feature>
<feature type="transmembrane region" description="Helical" evidence="2">
    <location>
        <begin position="96"/>
        <end position="115"/>
    </location>
</feature>
<gene>
    <name evidence="3" type="ORF">IQ13_4184</name>
</gene>
<organism evidence="3 4">
    <name type="scientific">Lacibacter cauensis</name>
    <dbReference type="NCBI Taxonomy" id="510947"/>
    <lineage>
        <taxon>Bacteria</taxon>
        <taxon>Pseudomonadati</taxon>
        <taxon>Bacteroidota</taxon>
        <taxon>Chitinophagia</taxon>
        <taxon>Chitinophagales</taxon>
        <taxon>Chitinophagaceae</taxon>
        <taxon>Lacibacter</taxon>
    </lineage>
</organism>
<dbReference type="Proteomes" id="UP000316167">
    <property type="component" value="Unassembled WGS sequence"/>
</dbReference>
<dbReference type="EMBL" id="VLLE01000008">
    <property type="protein sequence ID" value="TWI77942.1"/>
    <property type="molecule type" value="Genomic_DNA"/>
</dbReference>
<keyword evidence="4" id="KW-1185">Reference proteome</keyword>
<feature type="region of interest" description="Disordered" evidence="1">
    <location>
        <begin position="199"/>
        <end position="239"/>
    </location>
</feature>
<keyword evidence="2" id="KW-1133">Transmembrane helix</keyword>